<sequence>MPKAAAGSAKALSNSMKAKGLTKLRFYCQICQKANRDENGYKCHIESESHLRKAAALGGGGGGSGSSKSSGGVIDDFSREFQDSFVALLSRRFGTRRIKANRVYQEYIQDRHHLHMNATRWLSLTEFVKHLGREGIVHVDENEEGWFVSWIDTSPGALARQDALQKMNRQKMNDEQRERKLLQQQIERAAAAEAEAKAEAAAAEARASAGGSGSNSPPGAETGGDLDATEEAKDTAADKDGGNASNDGSAGLLQRGPDAAPLKLGISLRPSSNFASTSISTSSNMTSTPAATTTATGTTKPLQFALSKPTTPFSNVFRASSSSSSSAKPTPTLPATNAFKKASSASASSSNPSGQSGSRPQQLTAAERLREEELERKRRMVGPQPSAKRMRL</sequence>
<keyword evidence="2" id="KW-0479">Metal-binding</keyword>
<dbReference type="Gene3D" id="1.10.10.2030">
    <property type="entry name" value="DNA/RNA-binding protein Kin17, conserved domain"/>
    <property type="match status" value="1"/>
</dbReference>
<evidence type="ECO:0000313" key="8">
    <source>
        <dbReference type="Proteomes" id="UP001176521"/>
    </source>
</evidence>
<dbReference type="GO" id="GO:0006260">
    <property type="term" value="P:DNA replication"/>
    <property type="evidence" value="ECO:0007669"/>
    <property type="project" value="TreeGrafter"/>
</dbReference>
<dbReference type="GO" id="GO:0006974">
    <property type="term" value="P:DNA damage response"/>
    <property type="evidence" value="ECO:0007669"/>
    <property type="project" value="TreeGrafter"/>
</dbReference>
<feature type="compositionally biased region" description="Low complexity" evidence="5">
    <location>
        <begin position="342"/>
        <end position="362"/>
    </location>
</feature>
<proteinExistence type="inferred from homology"/>
<evidence type="ECO:0000313" key="7">
    <source>
        <dbReference type="EMBL" id="KAK0538184.1"/>
    </source>
</evidence>
<evidence type="ECO:0000256" key="4">
    <source>
        <dbReference type="ARBA" id="ARBA00022833"/>
    </source>
</evidence>
<dbReference type="EMBL" id="JAPDMQ010000048">
    <property type="protein sequence ID" value="KAK0538184.1"/>
    <property type="molecule type" value="Genomic_DNA"/>
</dbReference>
<dbReference type="Proteomes" id="UP001176521">
    <property type="component" value="Unassembled WGS sequence"/>
</dbReference>
<dbReference type="InterPro" id="IPR019447">
    <property type="entry name" value="DNA/RNA-bd_Kin17_WH-like_dom"/>
</dbReference>
<dbReference type="PANTHER" id="PTHR12805:SF0">
    <property type="entry name" value="DNA_RNA-BINDING PROTEIN KIN17"/>
    <property type="match status" value="1"/>
</dbReference>
<keyword evidence="4" id="KW-0862">Zinc</keyword>
<evidence type="ECO:0000256" key="2">
    <source>
        <dbReference type="ARBA" id="ARBA00022723"/>
    </source>
</evidence>
<dbReference type="InterPro" id="IPR056767">
    <property type="entry name" value="C2H2-Znf_KIN17"/>
</dbReference>
<dbReference type="InterPro" id="IPR037321">
    <property type="entry name" value="KIN17-like"/>
</dbReference>
<dbReference type="Pfam" id="PF25095">
    <property type="entry name" value="C2H2-zf_KIN17"/>
    <property type="match status" value="1"/>
</dbReference>
<gene>
    <name evidence="7" type="ORF">OC842_001366</name>
</gene>
<dbReference type="GO" id="GO:0008270">
    <property type="term" value="F:zinc ion binding"/>
    <property type="evidence" value="ECO:0007669"/>
    <property type="project" value="UniProtKB-KW"/>
</dbReference>
<reference evidence="7" key="1">
    <citation type="journal article" date="2023" name="PhytoFront">
        <title>Draft Genome Resources of Seven Strains of Tilletia horrida, Causal Agent of Kernel Smut of Rice.</title>
        <authorList>
            <person name="Khanal S."/>
            <person name="Antony Babu S."/>
            <person name="Zhou X.G."/>
        </authorList>
    </citation>
    <scope>NUCLEOTIDE SEQUENCE</scope>
    <source>
        <strain evidence="7">TX3</strain>
    </source>
</reference>
<comment type="caution">
    <text evidence="7">The sequence shown here is derived from an EMBL/GenBank/DDBJ whole genome shotgun (WGS) entry which is preliminary data.</text>
</comment>
<feature type="region of interest" description="Disordered" evidence="5">
    <location>
        <begin position="201"/>
        <end position="392"/>
    </location>
</feature>
<evidence type="ECO:0000256" key="5">
    <source>
        <dbReference type="SAM" id="MobiDB-lite"/>
    </source>
</evidence>
<dbReference type="InterPro" id="IPR038254">
    <property type="entry name" value="KIN17_WH-like_sf"/>
</dbReference>
<accession>A0AAN6GF70</accession>
<dbReference type="InterPro" id="IPR036236">
    <property type="entry name" value="Znf_C2H2_sf"/>
</dbReference>
<organism evidence="7 8">
    <name type="scientific">Tilletia horrida</name>
    <dbReference type="NCBI Taxonomy" id="155126"/>
    <lineage>
        <taxon>Eukaryota</taxon>
        <taxon>Fungi</taxon>
        <taxon>Dikarya</taxon>
        <taxon>Basidiomycota</taxon>
        <taxon>Ustilaginomycotina</taxon>
        <taxon>Exobasidiomycetes</taxon>
        <taxon>Tilletiales</taxon>
        <taxon>Tilletiaceae</taxon>
        <taxon>Tilletia</taxon>
    </lineage>
</organism>
<keyword evidence="3" id="KW-0863">Zinc-finger</keyword>
<protein>
    <recommendedName>
        <fullName evidence="6">DNA/RNA-binding protein Kin17 WH-like domain-containing protein</fullName>
    </recommendedName>
</protein>
<feature type="compositionally biased region" description="Basic and acidic residues" evidence="5">
    <location>
        <begin position="367"/>
        <end position="376"/>
    </location>
</feature>
<dbReference type="SMART" id="SM01253">
    <property type="entry name" value="Kin17_mid"/>
    <property type="match status" value="1"/>
</dbReference>
<dbReference type="Pfam" id="PF10357">
    <property type="entry name" value="WH_KIN17"/>
    <property type="match status" value="1"/>
</dbReference>
<dbReference type="GO" id="GO:0003690">
    <property type="term" value="F:double-stranded DNA binding"/>
    <property type="evidence" value="ECO:0007669"/>
    <property type="project" value="TreeGrafter"/>
</dbReference>
<feature type="compositionally biased region" description="Low complexity" evidence="5">
    <location>
        <begin position="271"/>
        <end position="299"/>
    </location>
</feature>
<dbReference type="SUPFAM" id="SSF57667">
    <property type="entry name" value="beta-beta-alpha zinc fingers"/>
    <property type="match status" value="1"/>
</dbReference>
<evidence type="ECO:0000256" key="1">
    <source>
        <dbReference type="ARBA" id="ARBA00008517"/>
    </source>
</evidence>
<evidence type="ECO:0000259" key="6">
    <source>
        <dbReference type="SMART" id="SM01253"/>
    </source>
</evidence>
<dbReference type="AlphaFoldDB" id="A0AAN6GF70"/>
<feature type="domain" description="DNA/RNA-binding protein Kin17 WH-like" evidence="6">
    <location>
        <begin position="52"/>
        <end position="187"/>
    </location>
</feature>
<feature type="compositionally biased region" description="Low complexity" evidence="5">
    <location>
        <begin position="201"/>
        <end position="220"/>
    </location>
</feature>
<feature type="compositionally biased region" description="Polar residues" evidence="5">
    <location>
        <begin position="308"/>
        <end position="319"/>
    </location>
</feature>
<name>A0AAN6GF70_9BASI</name>
<dbReference type="PANTHER" id="PTHR12805">
    <property type="entry name" value="KIN17 KIN, ANTIGENIC DETERMINANT OF RECA PROTEIN HOMOLOG"/>
    <property type="match status" value="1"/>
</dbReference>
<evidence type="ECO:0000256" key="3">
    <source>
        <dbReference type="ARBA" id="ARBA00022771"/>
    </source>
</evidence>
<dbReference type="GO" id="GO:0005634">
    <property type="term" value="C:nucleus"/>
    <property type="evidence" value="ECO:0007669"/>
    <property type="project" value="TreeGrafter"/>
</dbReference>
<comment type="similarity">
    <text evidence="1">Belongs to the KIN17 family.</text>
</comment>
<feature type="compositionally biased region" description="Basic and acidic residues" evidence="5">
    <location>
        <begin position="230"/>
        <end position="241"/>
    </location>
</feature>
<keyword evidence="8" id="KW-1185">Reference proteome</keyword>
<dbReference type="FunFam" id="1.10.10.2030:FF:000001">
    <property type="entry name" value="DNA/RNA-binding protein KIN17, putative"/>
    <property type="match status" value="1"/>
</dbReference>